<dbReference type="InterPro" id="IPR051590">
    <property type="entry name" value="Replication_Regulatory_Kinase"/>
</dbReference>
<feature type="region of interest" description="Disordered" evidence="5">
    <location>
        <begin position="511"/>
        <end position="532"/>
    </location>
</feature>
<dbReference type="SMART" id="SM00586">
    <property type="entry name" value="ZnF_DBF"/>
    <property type="match status" value="1"/>
</dbReference>
<dbReference type="GO" id="GO:0003676">
    <property type="term" value="F:nucleic acid binding"/>
    <property type="evidence" value="ECO:0007669"/>
    <property type="project" value="InterPro"/>
</dbReference>
<feature type="region of interest" description="Disordered" evidence="5">
    <location>
        <begin position="418"/>
        <end position="440"/>
    </location>
</feature>
<proteinExistence type="predicted"/>
<dbReference type="GO" id="GO:0008270">
    <property type="term" value="F:zinc ion binding"/>
    <property type="evidence" value="ECO:0007669"/>
    <property type="project" value="UniProtKB-KW"/>
</dbReference>
<dbReference type="Gene3D" id="6.10.250.3410">
    <property type="entry name" value="DBF zinc finger"/>
    <property type="match status" value="1"/>
</dbReference>
<feature type="compositionally biased region" description="Polar residues" evidence="5">
    <location>
        <begin position="552"/>
        <end position="562"/>
    </location>
</feature>
<protein>
    <recommendedName>
        <fullName evidence="6">DBF4-type domain-containing protein</fullName>
    </recommendedName>
</protein>
<dbReference type="GO" id="GO:1901987">
    <property type="term" value="P:regulation of cell cycle phase transition"/>
    <property type="evidence" value="ECO:0007669"/>
    <property type="project" value="TreeGrafter"/>
</dbReference>
<dbReference type="PANTHER" id="PTHR15375:SF26">
    <property type="entry name" value="PROTEIN CHIFFON"/>
    <property type="match status" value="1"/>
</dbReference>
<dbReference type="InterPro" id="IPR013939">
    <property type="entry name" value="Regulatory_Dfp1/Him1"/>
</dbReference>
<dbReference type="InterPro" id="IPR038545">
    <property type="entry name" value="Znf_DBF_sf"/>
</dbReference>
<evidence type="ECO:0000256" key="2">
    <source>
        <dbReference type="ARBA" id="ARBA00022771"/>
    </source>
</evidence>
<feature type="compositionally biased region" description="Low complexity" evidence="5">
    <location>
        <begin position="427"/>
        <end position="440"/>
    </location>
</feature>
<evidence type="ECO:0000256" key="5">
    <source>
        <dbReference type="SAM" id="MobiDB-lite"/>
    </source>
</evidence>
<dbReference type="PROSITE" id="PS51265">
    <property type="entry name" value="ZF_DBF4"/>
    <property type="match status" value="1"/>
</dbReference>
<feature type="compositionally biased region" description="Low complexity" evidence="5">
    <location>
        <begin position="319"/>
        <end position="328"/>
    </location>
</feature>
<evidence type="ECO:0000259" key="6">
    <source>
        <dbReference type="PROSITE" id="PS51265"/>
    </source>
</evidence>
<organism evidence="7 8">
    <name type="scientific">Dimargaris cristalligena</name>
    <dbReference type="NCBI Taxonomy" id="215637"/>
    <lineage>
        <taxon>Eukaryota</taxon>
        <taxon>Fungi</taxon>
        <taxon>Fungi incertae sedis</taxon>
        <taxon>Zoopagomycota</taxon>
        <taxon>Kickxellomycotina</taxon>
        <taxon>Dimargaritomycetes</taxon>
        <taxon>Dimargaritales</taxon>
        <taxon>Dimargaritaceae</taxon>
        <taxon>Dimargaris</taxon>
    </lineage>
</organism>
<dbReference type="Pfam" id="PF07535">
    <property type="entry name" value="zf-DBF"/>
    <property type="match status" value="1"/>
</dbReference>
<evidence type="ECO:0000313" key="8">
    <source>
        <dbReference type="Proteomes" id="UP000268162"/>
    </source>
</evidence>
<dbReference type="PANTHER" id="PTHR15375">
    <property type="entry name" value="ACTIVATOR OF S-PHASE KINASE-RELATED"/>
    <property type="match status" value="1"/>
</dbReference>
<feature type="region of interest" description="Disordered" evidence="5">
    <location>
        <begin position="672"/>
        <end position="730"/>
    </location>
</feature>
<evidence type="ECO:0000313" key="7">
    <source>
        <dbReference type="EMBL" id="RKP38029.1"/>
    </source>
</evidence>
<dbReference type="Proteomes" id="UP000268162">
    <property type="component" value="Unassembled WGS sequence"/>
</dbReference>
<feature type="compositionally biased region" description="Polar residues" evidence="5">
    <location>
        <begin position="575"/>
        <end position="597"/>
    </location>
</feature>
<dbReference type="FunFam" id="6.10.250.3410:FF:000001">
    <property type="entry name" value="Protein DBF4 homolog A"/>
    <property type="match status" value="1"/>
</dbReference>
<name>A0A4V1J570_9FUNG</name>
<feature type="compositionally biased region" description="Low complexity" evidence="5">
    <location>
        <begin position="680"/>
        <end position="696"/>
    </location>
</feature>
<gene>
    <name evidence="7" type="ORF">BJ085DRAFT_39970</name>
</gene>
<dbReference type="Pfam" id="PF08630">
    <property type="entry name" value="Dfp1_Him1_M"/>
    <property type="match status" value="1"/>
</dbReference>
<evidence type="ECO:0000256" key="1">
    <source>
        <dbReference type="ARBA" id="ARBA00022723"/>
    </source>
</evidence>
<feature type="domain" description="DBF4-type" evidence="6">
    <location>
        <begin position="624"/>
        <end position="673"/>
    </location>
</feature>
<accession>A0A4V1J570</accession>
<dbReference type="SUPFAM" id="SSF52113">
    <property type="entry name" value="BRCT domain"/>
    <property type="match status" value="1"/>
</dbReference>
<keyword evidence="3" id="KW-0862">Zinc</keyword>
<dbReference type="EMBL" id="ML002413">
    <property type="protein sequence ID" value="RKP38029.1"/>
    <property type="molecule type" value="Genomic_DNA"/>
</dbReference>
<feature type="region of interest" description="Disordered" evidence="5">
    <location>
        <begin position="319"/>
        <end position="338"/>
    </location>
</feature>
<feature type="region of interest" description="Disordered" evidence="5">
    <location>
        <begin position="551"/>
        <end position="604"/>
    </location>
</feature>
<dbReference type="GO" id="GO:0010571">
    <property type="term" value="P:positive regulation of nuclear cell cycle DNA replication"/>
    <property type="evidence" value="ECO:0007669"/>
    <property type="project" value="TreeGrafter"/>
</dbReference>
<dbReference type="InterPro" id="IPR036420">
    <property type="entry name" value="BRCT_dom_sf"/>
</dbReference>
<dbReference type="STRING" id="215637.A0A4V1J570"/>
<evidence type="ECO:0000256" key="4">
    <source>
        <dbReference type="PROSITE-ProRule" id="PRU00600"/>
    </source>
</evidence>
<feature type="region of interest" description="Disordered" evidence="5">
    <location>
        <begin position="359"/>
        <end position="406"/>
    </location>
</feature>
<evidence type="ECO:0000256" key="3">
    <source>
        <dbReference type="ARBA" id="ARBA00022833"/>
    </source>
</evidence>
<dbReference type="GO" id="GO:0031431">
    <property type="term" value="C:Dbf4-dependent protein kinase complex"/>
    <property type="evidence" value="ECO:0007669"/>
    <property type="project" value="TreeGrafter"/>
</dbReference>
<feature type="compositionally biased region" description="Polar residues" evidence="5">
    <location>
        <begin position="706"/>
        <end position="727"/>
    </location>
</feature>
<reference evidence="8" key="1">
    <citation type="journal article" date="2018" name="Nat. Microbiol.">
        <title>Leveraging single-cell genomics to expand the fungal tree of life.</title>
        <authorList>
            <person name="Ahrendt S.R."/>
            <person name="Quandt C.A."/>
            <person name="Ciobanu D."/>
            <person name="Clum A."/>
            <person name="Salamov A."/>
            <person name="Andreopoulos B."/>
            <person name="Cheng J.F."/>
            <person name="Woyke T."/>
            <person name="Pelin A."/>
            <person name="Henrissat B."/>
            <person name="Reynolds N.K."/>
            <person name="Benny G.L."/>
            <person name="Smith M.E."/>
            <person name="James T.Y."/>
            <person name="Grigoriev I.V."/>
        </authorList>
    </citation>
    <scope>NUCLEOTIDE SEQUENCE [LARGE SCALE GENOMIC DNA]</scope>
    <source>
        <strain evidence="8">RSA 468</strain>
    </source>
</reference>
<sequence length="757" mass="81727">MGTHLPPTNPSLASYIPVATTPSPAIVGPMDFSVDPRRLDQALAASRPKLDHQKTLRCYQESFPRYIFYFDSIDRETLKPILRQIQALGGTTESFFSSSVTHVILPDAQASAISTSIPATPCPTSAAHTPVKPPVWSTPIDRDPAATQATPDQRRDSNRDDIIQLARSWNIKIWTLDRLVNRLLRYLPGYAVEPPRSESAPRRLVDALQEERVFGVAQSQLVPPSPGVLTRSMAASNSLTQPDSARPRPDVHYLKQIYVLVEDVTNIHRPVLVNEYSVTKDQSEAKWPKLYMVPPGRCPFVRYDDTAYHSSLARAKAKAANPPLAPKATPTQASSRVAAALAQTTTPLNSSAAQLGLSRASTAHGAGPLETPLSKKPRLTLSSAAAPAKASPYPMPHPFTPTPNKVDSFALLGQRPDLNATPLRYNSPSAAPSPRPAQRIPSMASGLNPADPTSVSHYSSLQSLTMSLDPSTLNISSKLFSLHSQTSHQGLTLNKGLFSNPNWSTLNSPGHLFGSTNGGGGGGAHASPSVSKFFPHQPLEQLSKRVIPSLRLQPSPSPASGQKRSHEGTEPLSLRTRTSAPTLPSISKAQQPPSAMSTPFKGPKTQVTNIATTLSKPTVAPTPAAKKPGFCENCRQKYDDLYDHVKSPVHQQFARNNANYLELDNLLDSIARPLQPEPSLPSSTPASTSLFSSSSLDQPGLCSDYTEPTSEYPSMRSTPENMSNLPSQKADDFLRPSLPHLIVKLKLPTNASCIGLS</sequence>
<keyword evidence="1" id="KW-0479">Metal-binding</keyword>
<dbReference type="InterPro" id="IPR006572">
    <property type="entry name" value="Znf_DBF"/>
</dbReference>
<keyword evidence="2 4" id="KW-0863">Zinc-finger</keyword>
<dbReference type="AlphaFoldDB" id="A0A4V1J570"/>
<feature type="compositionally biased region" description="Low complexity" evidence="5">
    <location>
        <begin position="382"/>
        <end position="392"/>
    </location>
</feature>
<keyword evidence="8" id="KW-1185">Reference proteome</keyword>
<dbReference type="CDD" id="cd00027">
    <property type="entry name" value="BRCT"/>
    <property type="match status" value="1"/>
</dbReference>
<dbReference type="GO" id="GO:0043539">
    <property type="term" value="F:protein serine/threonine kinase activator activity"/>
    <property type="evidence" value="ECO:0007669"/>
    <property type="project" value="TreeGrafter"/>
</dbReference>
<feature type="region of interest" description="Disordered" evidence="5">
    <location>
        <begin position="121"/>
        <end position="157"/>
    </location>
</feature>